<proteinExistence type="predicted"/>
<evidence type="ECO:0000313" key="1">
    <source>
        <dbReference type="EMBL" id="SLN64990.1"/>
    </source>
</evidence>
<reference evidence="1 2" key="1">
    <citation type="submission" date="2017-03" db="EMBL/GenBank/DDBJ databases">
        <authorList>
            <person name="Afonso C.L."/>
            <person name="Miller P.J."/>
            <person name="Scott M.A."/>
            <person name="Spackman E."/>
            <person name="Goraichik I."/>
            <person name="Dimitrov K.M."/>
            <person name="Suarez D.L."/>
            <person name="Swayne D.E."/>
        </authorList>
    </citation>
    <scope>NUCLEOTIDE SEQUENCE [LARGE SCALE GENOMIC DNA]</scope>
    <source>
        <strain evidence="1 2">CECT 7450</strain>
    </source>
</reference>
<organism evidence="1 2">
    <name type="scientific">Roseovarius albus</name>
    <dbReference type="NCBI Taxonomy" id="1247867"/>
    <lineage>
        <taxon>Bacteria</taxon>
        <taxon>Pseudomonadati</taxon>
        <taxon>Pseudomonadota</taxon>
        <taxon>Alphaproteobacteria</taxon>
        <taxon>Rhodobacterales</taxon>
        <taxon>Roseobacteraceae</taxon>
        <taxon>Roseovarius</taxon>
    </lineage>
</organism>
<name>A0A1X6ZYD4_9RHOB</name>
<accession>A0A1X6ZYD4</accession>
<keyword evidence="2" id="KW-1185">Reference proteome</keyword>
<dbReference type="EMBL" id="FWFX01000013">
    <property type="protein sequence ID" value="SLN64990.1"/>
    <property type="molecule type" value="Genomic_DNA"/>
</dbReference>
<protein>
    <submittedName>
        <fullName evidence="1">Uncharacterized protein</fullName>
    </submittedName>
</protein>
<evidence type="ECO:0000313" key="2">
    <source>
        <dbReference type="Proteomes" id="UP000193061"/>
    </source>
</evidence>
<sequence length="140" mass="15320">MTGVKAGDVSNIKEAILSKFAPVLALKSAALQPTSNFQTLKIQELHQAWAVFTDVLPTILAQCSGLSTHPKSGEGPFSELLWDFLNGREICISLNKSGGFDLSINAEKVQWMETQLPLDLLFLKLLALDYTPEEFRALAG</sequence>
<dbReference type="AlphaFoldDB" id="A0A1X6ZYD4"/>
<gene>
    <name evidence="1" type="ORF">ROA7450_03427</name>
</gene>
<dbReference type="Proteomes" id="UP000193061">
    <property type="component" value="Unassembled WGS sequence"/>
</dbReference>